<evidence type="ECO:0000256" key="2">
    <source>
        <dbReference type="SAM" id="Phobius"/>
    </source>
</evidence>
<dbReference type="PANTHER" id="PTHR36838">
    <property type="entry name" value="AUXIN EFFLUX CARRIER FAMILY PROTEIN"/>
    <property type="match status" value="1"/>
</dbReference>
<keyword evidence="2" id="KW-1133">Transmembrane helix</keyword>
<dbReference type="InParanoid" id="A0A1H9GB59"/>
<feature type="transmembrane region" description="Helical" evidence="2">
    <location>
        <begin position="6"/>
        <end position="22"/>
    </location>
</feature>
<dbReference type="EMBL" id="FOFB01000010">
    <property type="protein sequence ID" value="SEQ47300.1"/>
    <property type="molecule type" value="Genomic_DNA"/>
</dbReference>
<dbReference type="AlphaFoldDB" id="A0A1H9GB59"/>
<feature type="transmembrane region" description="Helical" evidence="2">
    <location>
        <begin position="242"/>
        <end position="260"/>
    </location>
</feature>
<feature type="transmembrane region" description="Helical" evidence="2">
    <location>
        <begin position="266"/>
        <end position="285"/>
    </location>
</feature>
<protein>
    <recommendedName>
        <fullName evidence="5">Permease</fullName>
    </recommendedName>
</protein>
<keyword evidence="2" id="KW-0812">Transmembrane</keyword>
<feature type="transmembrane region" description="Helical" evidence="2">
    <location>
        <begin position="172"/>
        <end position="196"/>
    </location>
</feature>
<evidence type="ECO:0000313" key="3">
    <source>
        <dbReference type="EMBL" id="SEQ47300.1"/>
    </source>
</evidence>
<organism evidence="3 4">
    <name type="scientific">Neolewinella agarilytica</name>
    <dbReference type="NCBI Taxonomy" id="478744"/>
    <lineage>
        <taxon>Bacteria</taxon>
        <taxon>Pseudomonadati</taxon>
        <taxon>Bacteroidota</taxon>
        <taxon>Saprospiria</taxon>
        <taxon>Saprospirales</taxon>
        <taxon>Lewinellaceae</taxon>
        <taxon>Neolewinella</taxon>
    </lineage>
</organism>
<keyword evidence="2" id="KW-0472">Membrane</keyword>
<proteinExistence type="predicted"/>
<dbReference type="RefSeq" id="WP_175489326.1">
    <property type="nucleotide sequence ID" value="NZ_FOFB01000010.1"/>
</dbReference>
<feature type="transmembrane region" description="Helical" evidence="2">
    <location>
        <begin position="306"/>
        <end position="326"/>
    </location>
</feature>
<feature type="transmembrane region" description="Helical" evidence="2">
    <location>
        <begin position="60"/>
        <end position="78"/>
    </location>
</feature>
<dbReference type="STRING" id="478744.SAMN05444359_110111"/>
<accession>A0A1H9GB59</accession>
<dbReference type="Proteomes" id="UP000199021">
    <property type="component" value="Unassembled WGS sequence"/>
</dbReference>
<reference evidence="4" key="1">
    <citation type="submission" date="2016-10" db="EMBL/GenBank/DDBJ databases">
        <authorList>
            <person name="Varghese N."/>
            <person name="Submissions S."/>
        </authorList>
    </citation>
    <scope>NUCLEOTIDE SEQUENCE [LARGE SCALE GENOMIC DNA]</scope>
    <source>
        <strain evidence="4">DSM 24740</strain>
    </source>
</reference>
<gene>
    <name evidence="3" type="ORF">SAMN05444359_110111</name>
</gene>
<evidence type="ECO:0000313" key="4">
    <source>
        <dbReference type="Proteomes" id="UP000199021"/>
    </source>
</evidence>
<feature type="transmembrane region" description="Helical" evidence="2">
    <location>
        <begin position="332"/>
        <end position="353"/>
    </location>
</feature>
<keyword evidence="1" id="KW-0813">Transport</keyword>
<evidence type="ECO:0008006" key="5">
    <source>
        <dbReference type="Google" id="ProtNLM"/>
    </source>
</evidence>
<feature type="transmembrane region" description="Helical" evidence="2">
    <location>
        <begin position="34"/>
        <end position="54"/>
    </location>
</feature>
<evidence type="ECO:0000256" key="1">
    <source>
        <dbReference type="ARBA" id="ARBA00022448"/>
    </source>
</evidence>
<keyword evidence="4" id="KW-1185">Reference proteome</keyword>
<sequence>MNPALQKTLVFLLLIAAGYFLQKKINGKQDLKGIKVLILSVVLPATIFVALLKIKISAELLLLPVGALALNFILFYAAKKALPQLGFTTGTSDFRTMVMLIPSLAPGLSCFPFVMEYLGDEPLAIAALADVGNKVFVLIILYLIAMNWYYGQRATTEAFSGNPDRKEKLKDLGLSLLREPVNLVIVAAILMLSFGLNISSLPGFLETTAVRLAALMTPIVLLFIGMAVRFERREMTLILRVLAFRSGIAFFVSGIALLLLPAMAPAMVLLLVIFPQSAVSFWPFAHMSAVEGMRGEKDKPVFNVDLALNVLACSLPFATVIILTVLSCGEFFTSALTILPLGAALLVVPAIFVMRNGISSAPNVEMEKQPANGSPAMEIEKKVAVS</sequence>
<dbReference type="PANTHER" id="PTHR36838:SF3">
    <property type="entry name" value="TRANSPORTER AUXIN EFFLUX CARRIER EC FAMILY"/>
    <property type="match status" value="1"/>
</dbReference>
<feature type="transmembrane region" description="Helical" evidence="2">
    <location>
        <begin position="98"/>
        <end position="115"/>
    </location>
</feature>
<feature type="transmembrane region" description="Helical" evidence="2">
    <location>
        <begin position="208"/>
        <end position="230"/>
    </location>
</feature>
<name>A0A1H9GB59_9BACT</name>